<name>A0A7T1F2Z8_ATRLM</name>
<feature type="transmembrane region" description="Helical" evidence="7">
    <location>
        <begin position="12"/>
        <end position="36"/>
    </location>
</feature>
<dbReference type="Gene3D" id="1.10.3720.10">
    <property type="entry name" value="MetI-like"/>
    <property type="match status" value="1"/>
</dbReference>
<protein>
    <submittedName>
        <fullName evidence="9">Trehalose transport system permease protein SugA</fullName>
    </submittedName>
</protein>
<evidence type="ECO:0000256" key="7">
    <source>
        <dbReference type="RuleBase" id="RU363032"/>
    </source>
</evidence>
<keyword evidence="3" id="KW-1003">Cell membrane</keyword>
<dbReference type="KEGG" id="alam:RT761_01083"/>
<dbReference type="GO" id="GO:0055085">
    <property type="term" value="P:transmembrane transport"/>
    <property type="evidence" value="ECO:0007669"/>
    <property type="project" value="InterPro"/>
</dbReference>
<feature type="transmembrane region" description="Helical" evidence="7">
    <location>
        <begin position="198"/>
        <end position="217"/>
    </location>
</feature>
<dbReference type="PROSITE" id="PS50928">
    <property type="entry name" value="ABC_TM1"/>
    <property type="match status" value="1"/>
</dbReference>
<keyword evidence="5 7" id="KW-1133">Transmembrane helix</keyword>
<dbReference type="EMBL" id="CP065383">
    <property type="protein sequence ID" value="QPM67870.1"/>
    <property type="molecule type" value="Genomic_DNA"/>
</dbReference>
<keyword evidence="10" id="KW-1185">Reference proteome</keyword>
<dbReference type="AlphaFoldDB" id="A0A7T1F2Z8"/>
<feature type="transmembrane region" description="Helical" evidence="7">
    <location>
        <begin position="152"/>
        <end position="177"/>
    </location>
</feature>
<evidence type="ECO:0000313" key="9">
    <source>
        <dbReference type="EMBL" id="QPM67870.1"/>
    </source>
</evidence>
<dbReference type="CDD" id="cd06261">
    <property type="entry name" value="TM_PBP2"/>
    <property type="match status" value="1"/>
</dbReference>
<sequence length="293" mass="32748">MNKSERFGENMFLAPSLIIFIVLSISSLIFVLVMSFGRLNLGKFSFIFTGLSNWIDLFKDPFFRISIRNVFVIVICSVMAQYWIGLGLAHLVNRIAFGQRWIRLVILLPMMCSPVVVGFMWKMLFLEAYGPLNYFLNAIGLPSVSWLSNPKLAMMSVIIAEVWEWTPFVFIFMLAALKSLSPEPFEAAHIDGATKWEIFRHITLPLLAPISSAIILFRCIETFKSFDIVFILTAGGPGTATLVPTLYAYSRGLRGFDLGFASANSITLFIIITIFAIIFLGAGKKVSPDLSGN</sequence>
<feature type="domain" description="ABC transmembrane type-1" evidence="8">
    <location>
        <begin position="67"/>
        <end position="279"/>
    </location>
</feature>
<dbReference type="GO" id="GO:0005886">
    <property type="term" value="C:plasma membrane"/>
    <property type="evidence" value="ECO:0007669"/>
    <property type="project" value="UniProtKB-SubCell"/>
</dbReference>
<keyword evidence="2 7" id="KW-0813">Transport</keyword>
<feature type="transmembrane region" description="Helical" evidence="7">
    <location>
        <begin position="261"/>
        <end position="283"/>
    </location>
</feature>
<feature type="transmembrane region" description="Helical" evidence="7">
    <location>
        <begin position="229"/>
        <end position="249"/>
    </location>
</feature>
<comment type="subcellular location">
    <subcellularLocation>
        <location evidence="1 7">Cell membrane</location>
        <topology evidence="1 7">Multi-pass membrane protein</topology>
    </subcellularLocation>
</comment>
<proteinExistence type="inferred from homology"/>
<dbReference type="Proteomes" id="UP000594463">
    <property type="component" value="Chromosome"/>
</dbReference>
<dbReference type="PANTHER" id="PTHR43005">
    <property type="entry name" value="BLR7065 PROTEIN"/>
    <property type="match status" value="1"/>
</dbReference>
<evidence type="ECO:0000256" key="2">
    <source>
        <dbReference type="ARBA" id="ARBA00022448"/>
    </source>
</evidence>
<dbReference type="SUPFAM" id="SSF161098">
    <property type="entry name" value="MetI-like"/>
    <property type="match status" value="1"/>
</dbReference>
<evidence type="ECO:0000313" key="10">
    <source>
        <dbReference type="Proteomes" id="UP000594463"/>
    </source>
</evidence>
<dbReference type="InterPro" id="IPR000515">
    <property type="entry name" value="MetI-like"/>
</dbReference>
<dbReference type="RefSeq" id="WP_218113047.1">
    <property type="nucleotide sequence ID" value="NZ_CP065383.1"/>
</dbReference>
<gene>
    <name evidence="9" type="primary">sugA_7</name>
    <name evidence="9" type="ORF">RT761_01083</name>
</gene>
<evidence type="ECO:0000256" key="6">
    <source>
        <dbReference type="ARBA" id="ARBA00023136"/>
    </source>
</evidence>
<evidence type="ECO:0000256" key="5">
    <source>
        <dbReference type="ARBA" id="ARBA00022989"/>
    </source>
</evidence>
<organism evidence="9 10">
    <name type="scientific">Atribacter laminatus</name>
    <dbReference type="NCBI Taxonomy" id="2847778"/>
    <lineage>
        <taxon>Bacteria</taxon>
        <taxon>Pseudomonadati</taxon>
        <taxon>Atribacterota</taxon>
        <taxon>Atribacteria</taxon>
        <taxon>Atribacterales</taxon>
        <taxon>Atribacteraceae</taxon>
        <taxon>Atribacter</taxon>
    </lineage>
</organism>
<dbReference type="PANTHER" id="PTHR43005:SF1">
    <property type="entry name" value="SPERMIDINE_PUTRESCINE TRANSPORT SYSTEM PERMEASE PROTEIN"/>
    <property type="match status" value="1"/>
</dbReference>
<evidence type="ECO:0000256" key="1">
    <source>
        <dbReference type="ARBA" id="ARBA00004651"/>
    </source>
</evidence>
<feature type="transmembrane region" description="Helical" evidence="7">
    <location>
        <begin position="104"/>
        <end position="124"/>
    </location>
</feature>
<comment type="similarity">
    <text evidence="7">Belongs to the binding-protein-dependent transport system permease family.</text>
</comment>
<evidence type="ECO:0000256" key="4">
    <source>
        <dbReference type="ARBA" id="ARBA00022692"/>
    </source>
</evidence>
<accession>A0A7T1F2Z8</accession>
<dbReference type="Pfam" id="PF00528">
    <property type="entry name" value="BPD_transp_1"/>
    <property type="match status" value="1"/>
</dbReference>
<keyword evidence="6 7" id="KW-0472">Membrane</keyword>
<reference evidence="9 10" key="1">
    <citation type="journal article" date="2021" name="Nat. Commun.">
        <title>Isolation of a member of the candidate phylum Atribacteria reveals a unique cell membrane structure.</title>
        <authorList>
            <person name="Taiki K."/>
            <person name="Nobu M.K."/>
            <person name="Kusada H."/>
            <person name="Meng X.-Y."/>
            <person name="Hosoki N."/>
            <person name="Uematsu K."/>
            <person name="Yoshioka H."/>
            <person name="Kamagata Y."/>
            <person name="Tamaki H."/>
        </authorList>
    </citation>
    <scope>NUCLEOTIDE SEQUENCE [LARGE SCALE GENOMIC DNA]</scope>
    <source>
        <strain evidence="9 10">RT761</strain>
    </source>
</reference>
<evidence type="ECO:0000259" key="8">
    <source>
        <dbReference type="PROSITE" id="PS50928"/>
    </source>
</evidence>
<feature type="transmembrane region" description="Helical" evidence="7">
    <location>
        <begin position="70"/>
        <end position="92"/>
    </location>
</feature>
<keyword evidence="4 7" id="KW-0812">Transmembrane</keyword>
<dbReference type="InterPro" id="IPR035906">
    <property type="entry name" value="MetI-like_sf"/>
</dbReference>
<evidence type="ECO:0000256" key="3">
    <source>
        <dbReference type="ARBA" id="ARBA00022475"/>
    </source>
</evidence>